<evidence type="ECO:0000256" key="5">
    <source>
        <dbReference type="ARBA" id="ARBA00022723"/>
    </source>
</evidence>
<keyword evidence="14" id="KW-1185">Reference proteome</keyword>
<dbReference type="GO" id="GO:0005737">
    <property type="term" value="C:cytoplasm"/>
    <property type="evidence" value="ECO:0007669"/>
    <property type="project" value="TreeGrafter"/>
</dbReference>
<keyword evidence="8" id="KW-0460">Magnesium</keyword>
<dbReference type="PANTHER" id="PTHR21621:SF4">
    <property type="entry name" value="GLUTATHIONE SYNTHETASE"/>
    <property type="match status" value="1"/>
</dbReference>
<evidence type="ECO:0000256" key="4">
    <source>
        <dbReference type="ARBA" id="ARBA00022684"/>
    </source>
</evidence>
<name>A0A934QHU9_9PROT</name>
<evidence type="ECO:0000256" key="6">
    <source>
        <dbReference type="ARBA" id="ARBA00022741"/>
    </source>
</evidence>
<dbReference type="Gene3D" id="3.30.470.20">
    <property type="entry name" value="ATP-grasp fold, B domain"/>
    <property type="match status" value="1"/>
</dbReference>
<keyword evidence="6 10" id="KW-0547">Nucleotide-binding</keyword>
<keyword evidence="3 10" id="KW-0436">Ligase</keyword>
<evidence type="ECO:0000256" key="3">
    <source>
        <dbReference type="ARBA" id="ARBA00022598"/>
    </source>
</evidence>
<reference evidence="13" key="2">
    <citation type="journal article" date="2020" name="Microorganisms">
        <title>Osmotic Adaptation and Compatible Solute Biosynthesis of Phototrophic Bacteria as Revealed from Genome Analyses.</title>
        <authorList>
            <person name="Imhoff J.F."/>
            <person name="Rahn T."/>
            <person name="Kunzel S."/>
            <person name="Keller A."/>
            <person name="Neulinger S.C."/>
        </authorList>
    </citation>
    <scope>NUCLEOTIDE SEQUENCE</scope>
    <source>
        <strain evidence="13">DSM 9154</strain>
    </source>
</reference>
<evidence type="ECO:0000313" key="13">
    <source>
        <dbReference type="EMBL" id="MBK1697042.1"/>
    </source>
</evidence>
<dbReference type="InterPro" id="IPR011761">
    <property type="entry name" value="ATP-grasp"/>
</dbReference>
<dbReference type="InterPro" id="IPR006284">
    <property type="entry name" value="Glut_synth_pro"/>
</dbReference>
<dbReference type="SUPFAM" id="SSF52440">
    <property type="entry name" value="PreATP-grasp domain"/>
    <property type="match status" value="1"/>
</dbReference>
<dbReference type="RefSeq" id="WP_081728395.1">
    <property type="nucleotide sequence ID" value="NZ_NRRE01000020.1"/>
</dbReference>
<organism evidence="13 14">
    <name type="scientific">Rhodovibrio salinarum</name>
    <dbReference type="NCBI Taxonomy" id="1087"/>
    <lineage>
        <taxon>Bacteria</taxon>
        <taxon>Pseudomonadati</taxon>
        <taxon>Pseudomonadota</taxon>
        <taxon>Alphaproteobacteria</taxon>
        <taxon>Rhodospirillales</taxon>
        <taxon>Rhodovibrionaceae</taxon>
        <taxon>Rhodovibrio</taxon>
    </lineage>
</organism>
<evidence type="ECO:0000256" key="9">
    <source>
        <dbReference type="ARBA" id="ARBA00023211"/>
    </source>
</evidence>
<reference evidence="13" key="1">
    <citation type="submission" date="2017-08" db="EMBL/GenBank/DDBJ databases">
        <authorList>
            <person name="Imhoff J.F."/>
            <person name="Rahn T."/>
            <person name="Kuenzel S."/>
            <person name="Neulinger S.C."/>
        </authorList>
    </citation>
    <scope>NUCLEOTIDE SEQUENCE</scope>
    <source>
        <strain evidence="13">DSM 9154</strain>
    </source>
</reference>
<dbReference type="InterPro" id="IPR016185">
    <property type="entry name" value="PreATP-grasp_dom_sf"/>
</dbReference>
<dbReference type="Pfam" id="PF02955">
    <property type="entry name" value="GSH-S_ATP"/>
    <property type="match status" value="1"/>
</dbReference>
<gene>
    <name evidence="10" type="primary">gshB</name>
    <name evidence="13" type="ORF">CKO21_07260</name>
</gene>
<comment type="cofactor">
    <cofactor evidence="2">
        <name>Mg(2+)</name>
        <dbReference type="ChEBI" id="CHEBI:18420"/>
    </cofactor>
</comment>
<dbReference type="EMBL" id="NRRE01000020">
    <property type="protein sequence ID" value="MBK1697042.1"/>
    <property type="molecule type" value="Genomic_DNA"/>
</dbReference>
<dbReference type="NCBIfam" id="TIGR01380">
    <property type="entry name" value="glut_syn"/>
    <property type="match status" value="1"/>
</dbReference>
<proteinExistence type="inferred from homology"/>
<evidence type="ECO:0000256" key="7">
    <source>
        <dbReference type="ARBA" id="ARBA00022840"/>
    </source>
</evidence>
<dbReference type="PANTHER" id="PTHR21621">
    <property type="entry name" value="RIBOSOMAL PROTEIN S6 MODIFICATION PROTEIN"/>
    <property type="match status" value="1"/>
</dbReference>
<dbReference type="EC" id="6.3.2.3" evidence="10"/>
<comment type="caution">
    <text evidence="13">The sequence shown here is derived from an EMBL/GenBank/DDBJ whole genome shotgun (WGS) entry which is preliminary data.</text>
</comment>
<keyword evidence="4 10" id="KW-0317">Glutathione biosynthesis</keyword>
<evidence type="ECO:0000256" key="1">
    <source>
        <dbReference type="ARBA" id="ARBA00001936"/>
    </source>
</evidence>
<evidence type="ECO:0000313" key="14">
    <source>
        <dbReference type="Proteomes" id="UP000778970"/>
    </source>
</evidence>
<feature type="domain" description="ATP-grasp" evidence="12">
    <location>
        <begin position="160"/>
        <end position="344"/>
    </location>
</feature>
<dbReference type="AlphaFoldDB" id="A0A934QHU9"/>
<dbReference type="GO" id="GO:0004363">
    <property type="term" value="F:glutathione synthase activity"/>
    <property type="evidence" value="ECO:0007669"/>
    <property type="project" value="UniProtKB-UniRule"/>
</dbReference>
<keyword evidence="5" id="KW-0479">Metal-binding</keyword>
<comment type="cofactor">
    <cofactor evidence="1">
        <name>Mn(2+)</name>
        <dbReference type="ChEBI" id="CHEBI:29035"/>
    </cofactor>
</comment>
<accession>A0A934QHU9</accession>
<dbReference type="HAMAP" id="MF_00162">
    <property type="entry name" value="GSH_S"/>
    <property type="match status" value="1"/>
</dbReference>
<evidence type="ECO:0000256" key="8">
    <source>
        <dbReference type="ARBA" id="ARBA00022842"/>
    </source>
</evidence>
<dbReference type="InterPro" id="IPR013815">
    <property type="entry name" value="ATP_grasp_subdomain_1"/>
</dbReference>
<comment type="pathway">
    <text evidence="10">Sulfur metabolism; glutathione biosynthesis; glutathione from L-cysteine and L-glutamate: step 2/2.</text>
</comment>
<comment type="similarity">
    <text evidence="10">Belongs to the prokaryotic GSH synthase family.</text>
</comment>
<dbReference type="PROSITE" id="PS50975">
    <property type="entry name" value="ATP_GRASP"/>
    <property type="match status" value="1"/>
</dbReference>
<dbReference type="InterPro" id="IPR004218">
    <property type="entry name" value="GSHS_ATP-bd"/>
</dbReference>
<evidence type="ECO:0000259" key="12">
    <source>
        <dbReference type="PROSITE" id="PS50975"/>
    </source>
</evidence>
<dbReference type="Proteomes" id="UP000778970">
    <property type="component" value="Unassembled WGS sequence"/>
</dbReference>
<evidence type="ECO:0000256" key="10">
    <source>
        <dbReference type="HAMAP-Rule" id="MF_00162"/>
    </source>
</evidence>
<protein>
    <recommendedName>
        <fullName evidence="10">Glutathione synthetase</fullName>
        <ecNumber evidence="10">6.3.2.3</ecNumber>
    </recommendedName>
    <alternativeName>
        <fullName evidence="10">GSH synthetase</fullName>
        <shortName evidence="10">GSH-S</shortName>
        <shortName evidence="10">GSHase</shortName>
    </alternativeName>
    <alternativeName>
        <fullName evidence="10">Glutathione synthase</fullName>
    </alternativeName>
</protein>
<dbReference type="GO" id="GO:0005524">
    <property type="term" value="F:ATP binding"/>
    <property type="evidence" value="ECO:0007669"/>
    <property type="project" value="UniProtKB-UniRule"/>
</dbReference>
<dbReference type="NCBIfam" id="NF003573">
    <property type="entry name" value="PRK05246.1"/>
    <property type="match status" value="1"/>
</dbReference>
<dbReference type="SUPFAM" id="SSF56059">
    <property type="entry name" value="Glutathione synthetase ATP-binding domain-like"/>
    <property type="match status" value="1"/>
</dbReference>
<dbReference type="Gene3D" id="3.30.1490.20">
    <property type="entry name" value="ATP-grasp fold, A domain"/>
    <property type="match status" value="1"/>
</dbReference>
<sequence>MAEDPKHTQETPGVSSGRRESTTLQEPLAPALDRPSSLAVAFQMDALSGIDIDADSSFALALEAQRRGHGLYHYAPEALTLRDGRVYARGRPMRLKREHGNHYQLGDWETLDLAAMDVVMMRQDPPFDMAYITATHLLEKVHPHTLVVNDPAHVRNAPEKLYVTHFAEFMPPTLITSDREQIRQFRREQKDIILKPLFGNGGADVFRITEQDENLGALLDMFTRLYREPIMVQAYLPEIRKGDKRIILIDGEPVGAVNRVPPPGDARANLHVGGYAERAELTERDRQVCRAIGPALRERGQIFVGIDMIGDYLTEINVTSPTGIQEINRLDGVSLETQVWDAIESRVNASGHIPE</sequence>
<feature type="region of interest" description="Disordered" evidence="11">
    <location>
        <begin position="1"/>
        <end position="24"/>
    </location>
</feature>
<dbReference type="GO" id="GO:0046872">
    <property type="term" value="F:metal ion binding"/>
    <property type="evidence" value="ECO:0007669"/>
    <property type="project" value="UniProtKB-KW"/>
</dbReference>
<dbReference type="Gene3D" id="3.40.50.20">
    <property type="match status" value="1"/>
</dbReference>
<evidence type="ECO:0000256" key="2">
    <source>
        <dbReference type="ARBA" id="ARBA00001946"/>
    </source>
</evidence>
<keyword evidence="9" id="KW-0464">Manganese</keyword>
<dbReference type="Pfam" id="PF02951">
    <property type="entry name" value="GSH-S_N"/>
    <property type="match status" value="1"/>
</dbReference>
<keyword evidence="7 10" id="KW-0067">ATP-binding</keyword>
<comment type="catalytic activity">
    <reaction evidence="10">
        <text>gamma-L-glutamyl-L-cysteine + glycine + ATP = glutathione + ADP + phosphate + H(+)</text>
        <dbReference type="Rhea" id="RHEA:13557"/>
        <dbReference type="ChEBI" id="CHEBI:15378"/>
        <dbReference type="ChEBI" id="CHEBI:30616"/>
        <dbReference type="ChEBI" id="CHEBI:43474"/>
        <dbReference type="ChEBI" id="CHEBI:57305"/>
        <dbReference type="ChEBI" id="CHEBI:57925"/>
        <dbReference type="ChEBI" id="CHEBI:58173"/>
        <dbReference type="ChEBI" id="CHEBI:456216"/>
        <dbReference type="EC" id="6.3.2.3"/>
    </reaction>
</comment>
<evidence type="ECO:0000256" key="11">
    <source>
        <dbReference type="SAM" id="MobiDB-lite"/>
    </source>
</evidence>
<dbReference type="InterPro" id="IPR004215">
    <property type="entry name" value="GSHS_N"/>
</dbReference>